<dbReference type="RefSeq" id="WP_087401219.1">
    <property type="nucleotide sequence ID" value="NZ_NFHB01000002.1"/>
</dbReference>
<protein>
    <submittedName>
        <fullName evidence="1">Uncharacterized protein</fullName>
    </submittedName>
</protein>
<evidence type="ECO:0000313" key="1">
    <source>
        <dbReference type="EMBL" id="OUN04316.1"/>
    </source>
</evidence>
<dbReference type="OrthoDB" id="9904207at2"/>
<proteinExistence type="predicted"/>
<accession>A0A1Y3QXF8</accession>
<reference evidence="2" key="1">
    <citation type="submission" date="2017-04" db="EMBL/GenBank/DDBJ databases">
        <title>Function of individual gut microbiota members based on whole genome sequencing of pure cultures obtained from chicken caecum.</title>
        <authorList>
            <person name="Medvecky M."/>
            <person name="Cejkova D."/>
            <person name="Polansky O."/>
            <person name="Karasova D."/>
            <person name="Kubasova T."/>
            <person name="Cizek A."/>
            <person name="Rychlik I."/>
        </authorList>
    </citation>
    <scope>NUCLEOTIDE SEQUENCE [LARGE SCALE GENOMIC DNA]</scope>
    <source>
        <strain evidence="2">An90</strain>
    </source>
</reference>
<evidence type="ECO:0000313" key="2">
    <source>
        <dbReference type="Proteomes" id="UP000195772"/>
    </source>
</evidence>
<dbReference type="Proteomes" id="UP000195772">
    <property type="component" value="Unassembled WGS sequence"/>
</dbReference>
<dbReference type="AlphaFoldDB" id="A0A1Y3QXF8"/>
<dbReference type="EMBL" id="NFHB01000002">
    <property type="protein sequence ID" value="OUN04316.1"/>
    <property type="molecule type" value="Genomic_DNA"/>
</dbReference>
<sequence length="83" mass="9470">MTTALTPSDLRTIARKAADYITFHCESLSRGFEITHKGYIVFINYEAKMCNDERQDLVLVPAVWDAEGKEYPDISEALQLMLN</sequence>
<gene>
    <name evidence="1" type="ORF">B5G41_03120</name>
</gene>
<comment type="caution">
    <text evidence="1">The sequence shown here is derived from an EMBL/GenBank/DDBJ whole genome shotgun (WGS) entry which is preliminary data.</text>
</comment>
<organism evidence="1 2">
    <name type="scientific">Alistipes onderdonkii</name>
    <dbReference type="NCBI Taxonomy" id="328813"/>
    <lineage>
        <taxon>Bacteria</taxon>
        <taxon>Pseudomonadati</taxon>
        <taxon>Bacteroidota</taxon>
        <taxon>Bacteroidia</taxon>
        <taxon>Bacteroidales</taxon>
        <taxon>Rikenellaceae</taxon>
        <taxon>Alistipes</taxon>
    </lineage>
</organism>
<name>A0A1Y3QXF8_9BACT</name>